<dbReference type="Proteomes" id="UP000275267">
    <property type="component" value="Unassembled WGS sequence"/>
</dbReference>
<proteinExistence type="predicted"/>
<dbReference type="OrthoDB" id="10614829at2759"/>
<keyword evidence="2" id="KW-1185">Reference proteome</keyword>
<sequence>MAPSARTRPSLSQYLPYASSPMVMLPRRTLLAPPSSCSPPPPWPPRYNRPHTSWARWTTTSRPRVELARSAGAAAVRFNDANANLLAAASGLVFVPSVSNELIPSLAASLLPFRRSPGMHSGQRRGFPTVIEHGRLPCRWMEILHRTLFRIFAKYPRIGSRLVVAIRSEEYFAKYSIISFKITSRLDCNYLIAIRYLSDSPLHIYI</sequence>
<evidence type="ECO:0000313" key="1">
    <source>
        <dbReference type="EMBL" id="RLN43418.1"/>
    </source>
</evidence>
<dbReference type="AlphaFoldDB" id="A0A3L6TXA3"/>
<dbReference type="EMBL" id="PQIB02000001">
    <property type="protein sequence ID" value="RLN43418.1"/>
    <property type="molecule type" value="Genomic_DNA"/>
</dbReference>
<dbReference type="STRING" id="4540.A0A3L6TXA3"/>
<accession>A0A3L6TXA3</accession>
<protein>
    <submittedName>
        <fullName evidence="1">Uncharacterized protein</fullName>
    </submittedName>
</protein>
<comment type="caution">
    <text evidence="1">The sequence shown here is derived from an EMBL/GenBank/DDBJ whole genome shotgun (WGS) entry which is preliminary data.</text>
</comment>
<evidence type="ECO:0000313" key="2">
    <source>
        <dbReference type="Proteomes" id="UP000275267"/>
    </source>
</evidence>
<reference evidence="2" key="1">
    <citation type="journal article" date="2019" name="Nat. Commun.">
        <title>The genome of broomcorn millet.</title>
        <authorList>
            <person name="Zou C."/>
            <person name="Miki D."/>
            <person name="Li D."/>
            <person name="Tang Q."/>
            <person name="Xiao L."/>
            <person name="Rajput S."/>
            <person name="Deng P."/>
            <person name="Jia W."/>
            <person name="Huang R."/>
            <person name="Zhang M."/>
            <person name="Sun Y."/>
            <person name="Hu J."/>
            <person name="Fu X."/>
            <person name="Schnable P.S."/>
            <person name="Li F."/>
            <person name="Zhang H."/>
            <person name="Feng B."/>
            <person name="Zhu X."/>
            <person name="Liu R."/>
            <person name="Schnable J.C."/>
            <person name="Zhu J.-K."/>
            <person name="Zhang H."/>
        </authorList>
    </citation>
    <scope>NUCLEOTIDE SEQUENCE [LARGE SCALE GENOMIC DNA]</scope>
</reference>
<gene>
    <name evidence="1" type="ORF">C2845_PM01G28040</name>
</gene>
<name>A0A3L6TXA3_PANMI</name>
<organism evidence="1 2">
    <name type="scientific">Panicum miliaceum</name>
    <name type="common">Proso millet</name>
    <name type="synonym">Broomcorn millet</name>
    <dbReference type="NCBI Taxonomy" id="4540"/>
    <lineage>
        <taxon>Eukaryota</taxon>
        <taxon>Viridiplantae</taxon>
        <taxon>Streptophyta</taxon>
        <taxon>Embryophyta</taxon>
        <taxon>Tracheophyta</taxon>
        <taxon>Spermatophyta</taxon>
        <taxon>Magnoliopsida</taxon>
        <taxon>Liliopsida</taxon>
        <taxon>Poales</taxon>
        <taxon>Poaceae</taxon>
        <taxon>PACMAD clade</taxon>
        <taxon>Panicoideae</taxon>
        <taxon>Panicodae</taxon>
        <taxon>Paniceae</taxon>
        <taxon>Panicinae</taxon>
        <taxon>Panicum</taxon>
        <taxon>Panicum sect. Panicum</taxon>
    </lineage>
</organism>